<feature type="region of interest" description="Disordered" evidence="1">
    <location>
        <begin position="419"/>
        <end position="439"/>
    </location>
</feature>
<dbReference type="Gene3D" id="3.30.950.30">
    <property type="entry name" value="Schlafen, AAA domain"/>
    <property type="match status" value="1"/>
</dbReference>
<dbReference type="Gene3D" id="3.30.565.60">
    <property type="match status" value="1"/>
</dbReference>
<dbReference type="PANTHER" id="PTHR30595:SF6">
    <property type="entry name" value="SCHLAFEN ALBA-2 DOMAIN-CONTAINING PROTEIN"/>
    <property type="match status" value="1"/>
</dbReference>
<organism evidence="3">
    <name type="scientific">[Ruminococcus] torques</name>
    <dbReference type="NCBI Taxonomy" id="33039"/>
    <lineage>
        <taxon>Bacteria</taxon>
        <taxon>Bacillati</taxon>
        <taxon>Bacillota</taxon>
        <taxon>Clostridia</taxon>
        <taxon>Lachnospirales</taxon>
        <taxon>Lachnospiraceae</taxon>
        <taxon>Mediterraneibacter</taxon>
    </lineage>
</organism>
<dbReference type="PANTHER" id="PTHR30595">
    <property type="entry name" value="GLPR-RELATED TRANSCRIPTIONAL REPRESSOR"/>
    <property type="match status" value="1"/>
</dbReference>
<evidence type="ECO:0000313" key="3">
    <source>
        <dbReference type="EMBL" id="VYU48378.1"/>
    </source>
</evidence>
<dbReference type="InterPro" id="IPR038461">
    <property type="entry name" value="Schlafen_AlbA_2_dom_sf"/>
</dbReference>
<accession>A0A6N3F8I8</accession>
<reference evidence="3" key="1">
    <citation type="submission" date="2019-11" db="EMBL/GenBank/DDBJ databases">
        <authorList>
            <person name="Feng L."/>
        </authorList>
    </citation>
    <scope>NUCLEOTIDE SEQUENCE</scope>
    <source>
        <strain evidence="3">RtorquesLFYP15</strain>
    </source>
</reference>
<evidence type="ECO:0000259" key="2">
    <source>
        <dbReference type="Pfam" id="PF04326"/>
    </source>
</evidence>
<dbReference type="Pfam" id="PF04326">
    <property type="entry name" value="SLFN_AlbA_2"/>
    <property type="match status" value="1"/>
</dbReference>
<gene>
    <name evidence="3" type="ORF">RTLFYP15_02625</name>
</gene>
<protein>
    <submittedName>
        <fullName evidence="3">Divergent AAA domain protein</fullName>
    </submittedName>
</protein>
<dbReference type="InterPro" id="IPR038475">
    <property type="entry name" value="RecG_C_sf"/>
</dbReference>
<dbReference type="AlphaFoldDB" id="A0A6N3F8I8"/>
<dbReference type="EMBL" id="CACRUQ010000028">
    <property type="protein sequence ID" value="VYU48378.1"/>
    <property type="molecule type" value="Genomic_DNA"/>
</dbReference>
<name>A0A6N3F8I8_9FIRM</name>
<proteinExistence type="predicted"/>
<dbReference type="RefSeq" id="WP_423248894.1">
    <property type="nucleotide sequence ID" value="NZ_CACRUQ010000028.1"/>
</dbReference>
<evidence type="ECO:0000256" key="1">
    <source>
        <dbReference type="SAM" id="MobiDB-lite"/>
    </source>
</evidence>
<dbReference type="InterPro" id="IPR007421">
    <property type="entry name" value="Schlafen_AlbA_2_dom"/>
</dbReference>
<dbReference type="Pfam" id="PF13749">
    <property type="entry name" value="HATPase_c_4"/>
    <property type="match status" value="1"/>
</dbReference>
<sequence length="509" mass="58490">MNMQELKELIYQGEKVDIECKKAEKSVPKSAYESYSAFANTKGGYIILGVREDKTKTDPKDRFIIQGIEDAPKQKEDFWNTINGNKVNINLLTDDDVKIVEDGSIRLIVIHVPRADFNMRPVYVGENPYKGTYKRNHEGDYHATEHEIRGMIRDQNPEGNDNQIIEYYTMDDIDKETLRKYRQIFEIRNDGHVWNALDDKSFLEKLGGYRKDRKTGVEGLTLAGLLMFGTGQAIRERFDNVFMDYRNESQVTADIRWNDRITYDGTWENNLFNFFTKVTPKLTEDLKKPFKLEGGVQRIDDTPIHKAVREGFVNMIIHADYLMDAGVLKVIKRSDSFEFTNPGILKLPLEDIYRGGNSKSRNPHMQTMLRLVGFGDNAGSGFPTILDVWKSEGWIKPELIEDTNLDQVTLVMKMEKESAEKSAESAEKSAEKSAESADSKIMERMDLSERYQQILAIMEAGIEYSTKQVAERIGLKGPRTRQLLNELVDKELLACTGTTKRRRYIKPVD</sequence>
<feature type="domain" description="Schlafen AlbA-2" evidence="2">
    <location>
        <begin position="16"/>
        <end position="143"/>
    </location>
</feature>